<proteinExistence type="predicted"/>
<dbReference type="Pfam" id="PF12704">
    <property type="entry name" value="MacB_PCD"/>
    <property type="match status" value="1"/>
</dbReference>
<protein>
    <submittedName>
        <fullName evidence="3">ABC transporter permease</fullName>
    </submittedName>
</protein>
<dbReference type="GO" id="GO:0005886">
    <property type="term" value="C:plasma membrane"/>
    <property type="evidence" value="ECO:0007669"/>
    <property type="project" value="TreeGrafter"/>
</dbReference>
<comment type="caution">
    <text evidence="3">The sequence shown here is derived from an EMBL/GenBank/DDBJ whole genome shotgun (WGS) entry which is preliminary data.</text>
</comment>
<dbReference type="AlphaFoldDB" id="A0A538SHL5"/>
<organism evidence="3 4">
    <name type="scientific">Eiseniibacteriota bacterium</name>
    <dbReference type="NCBI Taxonomy" id="2212470"/>
    <lineage>
        <taxon>Bacteria</taxon>
        <taxon>Candidatus Eiseniibacteriota</taxon>
    </lineage>
</organism>
<keyword evidence="1" id="KW-0812">Transmembrane</keyword>
<dbReference type="GO" id="GO:0022857">
    <property type="term" value="F:transmembrane transporter activity"/>
    <property type="evidence" value="ECO:0007669"/>
    <property type="project" value="TreeGrafter"/>
</dbReference>
<dbReference type="InterPro" id="IPR025857">
    <property type="entry name" value="MacB_PCD"/>
</dbReference>
<dbReference type="EMBL" id="VBOS01000398">
    <property type="protein sequence ID" value="TMQ50866.1"/>
    <property type="molecule type" value="Genomic_DNA"/>
</dbReference>
<accession>A0A538SHL5</accession>
<feature type="non-terminal residue" evidence="3">
    <location>
        <position position="110"/>
    </location>
</feature>
<evidence type="ECO:0000313" key="3">
    <source>
        <dbReference type="EMBL" id="TMQ50866.1"/>
    </source>
</evidence>
<evidence type="ECO:0000313" key="4">
    <source>
        <dbReference type="Proteomes" id="UP000317716"/>
    </source>
</evidence>
<gene>
    <name evidence="3" type="ORF">E6K72_11040</name>
</gene>
<reference evidence="3 4" key="1">
    <citation type="journal article" date="2019" name="Nat. Microbiol.">
        <title>Mediterranean grassland soil C-N compound turnover is dependent on rainfall and depth, and is mediated by genomically divergent microorganisms.</title>
        <authorList>
            <person name="Diamond S."/>
            <person name="Andeer P.F."/>
            <person name="Li Z."/>
            <person name="Crits-Christoph A."/>
            <person name="Burstein D."/>
            <person name="Anantharaman K."/>
            <person name="Lane K.R."/>
            <person name="Thomas B.C."/>
            <person name="Pan C."/>
            <person name="Northen T.R."/>
            <person name="Banfield J.F."/>
        </authorList>
    </citation>
    <scope>NUCLEOTIDE SEQUENCE [LARGE SCALE GENOMIC DNA]</scope>
    <source>
        <strain evidence="3">WS_2</strain>
    </source>
</reference>
<feature type="domain" description="MacB-like periplasmic core" evidence="2">
    <location>
        <begin position="21"/>
        <end position="105"/>
    </location>
</feature>
<keyword evidence="1" id="KW-1133">Transmembrane helix</keyword>
<name>A0A538SHL5_UNCEI</name>
<feature type="transmembrane region" description="Helical" evidence="1">
    <location>
        <begin position="21"/>
        <end position="42"/>
    </location>
</feature>
<evidence type="ECO:0000256" key="1">
    <source>
        <dbReference type="SAM" id="Phobius"/>
    </source>
</evidence>
<evidence type="ECO:0000259" key="2">
    <source>
        <dbReference type="Pfam" id="PF12704"/>
    </source>
</evidence>
<keyword evidence="1" id="KW-0472">Membrane</keyword>
<dbReference type="PANTHER" id="PTHR30572">
    <property type="entry name" value="MEMBRANE COMPONENT OF TRANSPORTER-RELATED"/>
    <property type="match status" value="1"/>
</dbReference>
<sequence length="110" mass="11651">MNVRESAGIALASLRSNKLRSFLTLLGVIIGVSSVIAVLSLVQGLNRFVSDQLMSAGSNVFTLDKIGLALEFNTVRDRLKRRDLTSDDAAAIALLSPHVSVAAAEREGVA</sequence>
<dbReference type="Proteomes" id="UP000317716">
    <property type="component" value="Unassembled WGS sequence"/>
</dbReference>
<dbReference type="InterPro" id="IPR050250">
    <property type="entry name" value="Macrolide_Exporter_MacB"/>
</dbReference>
<dbReference type="PANTHER" id="PTHR30572:SF4">
    <property type="entry name" value="ABC TRANSPORTER PERMEASE YTRF"/>
    <property type="match status" value="1"/>
</dbReference>